<sequence>MKTEEQFHIEFLQQKAQSLGLSFADYMLFLIFENLEHAQVLNPENTTAGFEPEWAQAFREQNQSGQGM</sequence>
<dbReference type="AlphaFoldDB" id="A0A1Q9YNM7"/>
<gene>
    <name evidence="1" type="ORF">BO223_00305</name>
</gene>
<protein>
    <submittedName>
        <fullName evidence="1">Uncharacterized protein</fullName>
    </submittedName>
</protein>
<name>A0A1Q9YNM7_9FIRM</name>
<organism evidence="1 2">
    <name type="scientific">Faecalibaculum rodentium</name>
    <dbReference type="NCBI Taxonomy" id="1702221"/>
    <lineage>
        <taxon>Bacteria</taxon>
        <taxon>Bacillati</taxon>
        <taxon>Bacillota</taxon>
        <taxon>Erysipelotrichia</taxon>
        <taxon>Erysipelotrichales</taxon>
        <taxon>Erysipelotrichaceae</taxon>
        <taxon>Faecalibaculum</taxon>
    </lineage>
</organism>
<dbReference type="RefSeq" id="WP_075884475.1">
    <property type="nucleotide sequence ID" value="NZ_CAJTBG010000060.1"/>
</dbReference>
<comment type="caution">
    <text evidence="1">The sequence shown here is derived from an EMBL/GenBank/DDBJ whole genome shotgun (WGS) entry which is preliminary data.</text>
</comment>
<accession>A0A1Q9YNM7</accession>
<proteinExistence type="predicted"/>
<dbReference type="EMBL" id="MPJZ01000004">
    <property type="protein sequence ID" value="OLU47449.1"/>
    <property type="molecule type" value="Genomic_DNA"/>
</dbReference>
<evidence type="ECO:0000313" key="2">
    <source>
        <dbReference type="Proteomes" id="UP000186758"/>
    </source>
</evidence>
<dbReference type="Proteomes" id="UP000186758">
    <property type="component" value="Unassembled WGS sequence"/>
</dbReference>
<reference evidence="1 2" key="1">
    <citation type="submission" date="2016-11" db="EMBL/GenBank/DDBJ databases">
        <title>Description of two novel members of the family Erysipelotrichaceae: Ileibacterium lipovorans gen. nov., sp. nov. and Dubosiella newyorkensis, gen. nov., sp. nov.</title>
        <authorList>
            <person name="Cox L.M."/>
            <person name="Sohn J."/>
            <person name="Tyrrell K.L."/>
            <person name="Citron D.M."/>
            <person name="Lawson P.A."/>
            <person name="Patel N.B."/>
            <person name="Iizumi T."/>
            <person name="Perez-Perez G.I."/>
            <person name="Goldstein E.J."/>
            <person name="Blaser M.J."/>
        </authorList>
    </citation>
    <scope>NUCLEOTIDE SEQUENCE [LARGE SCALE GENOMIC DNA]</scope>
    <source>
        <strain evidence="1 2">NYU-BL-K8</strain>
    </source>
</reference>
<evidence type="ECO:0000313" key="1">
    <source>
        <dbReference type="EMBL" id="OLU47449.1"/>
    </source>
</evidence>